<dbReference type="InterPro" id="IPR003111">
    <property type="entry name" value="Lon_prtase_N"/>
</dbReference>
<dbReference type="InterPro" id="IPR008268">
    <property type="entry name" value="Peptidase_S16_AS"/>
</dbReference>
<evidence type="ECO:0000256" key="7">
    <source>
        <dbReference type="ARBA" id="ARBA00022840"/>
    </source>
</evidence>
<dbReference type="PROSITE" id="PS01046">
    <property type="entry name" value="LON_SER"/>
    <property type="match status" value="1"/>
</dbReference>
<dbReference type="Pfam" id="PF05362">
    <property type="entry name" value="Lon_C"/>
    <property type="match status" value="1"/>
</dbReference>
<dbReference type="SMART" id="SM00382">
    <property type="entry name" value="AAA"/>
    <property type="match status" value="1"/>
</dbReference>
<dbReference type="GO" id="GO:0005524">
    <property type="term" value="F:ATP binding"/>
    <property type="evidence" value="ECO:0007669"/>
    <property type="project" value="UniProtKB-UniRule"/>
</dbReference>
<dbReference type="GO" id="GO:0043565">
    <property type="term" value="F:sequence-specific DNA binding"/>
    <property type="evidence" value="ECO:0007669"/>
    <property type="project" value="UniProtKB-UniRule"/>
</dbReference>
<evidence type="ECO:0000256" key="4">
    <source>
        <dbReference type="ARBA" id="ARBA00022741"/>
    </source>
</evidence>
<dbReference type="InterPro" id="IPR008269">
    <property type="entry name" value="Lon_proteolytic"/>
</dbReference>
<dbReference type="Gene3D" id="2.30.130.40">
    <property type="entry name" value="LON domain-like"/>
    <property type="match status" value="1"/>
</dbReference>
<dbReference type="RefSeq" id="WP_160095202.1">
    <property type="nucleotide sequence ID" value="NZ_CP047224.1"/>
</dbReference>
<evidence type="ECO:0000256" key="9">
    <source>
        <dbReference type="ARBA" id="ARBA00050665"/>
    </source>
</evidence>
<sequence>MSEEELNNRDVDSKQEHDTDNSNFESGPAHLNLPVLPLREVIFFPGDYLPIFIGRKGSIQAMDKALAETSENSGRMLLVAQRNPKKETPEGKDLYEVGVIAKIAEPKINLQDGGVKLMVIVECRARAVNFRKIDGVLEADVFPIEEEESDDVNIEAYRRSVVQNFEKCVKLSETIPDEITGLLSQIDSTSRIADLVAASINLKLSEKQEILETVDLLERMKKVHAFLEKELGVLQVKQQIKEKTESQIKKSHKVYLLNEQLKAITKELYEKEGEEYDELVDLEKKIGNSKLSAEAKEKVSKELKKLKNMVPMSAEATVVRNYIDWVISLPWKKKGKMITDIGASEQILKASHYGIEKVKERIIEYLAVQNRTKSFKGSILCLLGPPGVGKTSLASAIAEATGRPFVRMSLGGIKDESEIKGHRRTYIGAMPGKIIQHMKKAKLSNPVFLLDEIDKMSSDFRSDPAFALLEVLDPEQNSRFVDHYLEVEYDLSDVMFVATANSLNMIPALLDRLEVIRLEAYSEEEKLQIAEHYLIGKLRKEHGLKKNEWSISKEALKLLIRRYTRESGVRSLKRELANLMRKAVKKLGVQSGVKSIEISVKNLKKYAGVEKCTFGTAEPENLVGMTTGLAYTQTGGDLIMIEAVLLPGKGEIRSTGKLGEVMQESVQAAYSFVCSNCNKFGFTSKFFKSKDVHVHVPEGATSKDGPSAGVAICTSIVSVMTGIPVCSSVAMTGEVSLRGKVMEIGGLKEKLLAAVRGGIKTVLIPISNEKDLEDIPKSVKNAVKIIPVSTVSEALTFTLAKQPTPLAVDVWPDVPLSTTQQSEQRV</sequence>
<dbReference type="FunFam" id="1.20.5.5270:FF:000002">
    <property type="entry name" value="Lon protease homolog"/>
    <property type="match status" value="1"/>
</dbReference>
<reference evidence="19 20" key="2">
    <citation type="journal article" date="2020" name="MBio">
        <title>Isolation and Molecular Analysis of a Novel Neorickettsia Species That Causes Potomac Horse Fever.</title>
        <authorList>
            <person name="Teymournejad O."/>
            <person name="Lin M."/>
            <person name="Bekebrede H."/>
            <person name="Kamr A."/>
            <person name="Toribio R.E."/>
            <person name="Arroyo L.G."/>
            <person name="Baird J.D."/>
            <person name="Rikihisa Y."/>
        </authorList>
    </citation>
    <scope>NUCLEOTIDE SEQUENCE [LARGE SCALE GENOMIC DNA]</scope>
    <source>
        <strain evidence="19 20">Fin17</strain>
    </source>
</reference>
<evidence type="ECO:0000256" key="5">
    <source>
        <dbReference type="ARBA" id="ARBA00022801"/>
    </source>
</evidence>
<dbReference type="Pfam" id="PF22667">
    <property type="entry name" value="Lon_lid"/>
    <property type="match status" value="1"/>
</dbReference>
<dbReference type="SMART" id="SM00464">
    <property type="entry name" value="LON"/>
    <property type="match status" value="1"/>
</dbReference>
<dbReference type="InterPro" id="IPR014721">
    <property type="entry name" value="Ribsml_uS5_D2-typ_fold_subgr"/>
</dbReference>
<dbReference type="InterPro" id="IPR054594">
    <property type="entry name" value="Lon_lid"/>
</dbReference>
<comment type="subcellular location">
    <subcellularLocation>
        <location evidence="1 10 11">Cytoplasm</location>
    </subcellularLocation>
</comment>
<evidence type="ECO:0000256" key="3">
    <source>
        <dbReference type="ARBA" id="ARBA00022670"/>
    </source>
</evidence>
<accession>A0A6P1GAA2</accession>
<dbReference type="InterPro" id="IPR004815">
    <property type="entry name" value="Lon_bac/euk-typ"/>
</dbReference>
<evidence type="ECO:0000256" key="11">
    <source>
        <dbReference type="PIRNR" id="PIRNR001174"/>
    </source>
</evidence>
<comment type="subunit">
    <text evidence="10 11">Homohexamer. Organized in a ring with a central cavity.</text>
</comment>
<dbReference type="Gene3D" id="1.10.8.60">
    <property type="match status" value="1"/>
</dbReference>
<organism evidence="19 20">
    <name type="scientific">Neorickettsia findlayensis</name>
    <dbReference type="NCBI Taxonomy" id="2686014"/>
    <lineage>
        <taxon>Bacteria</taxon>
        <taxon>Pseudomonadati</taxon>
        <taxon>Pseudomonadota</taxon>
        <taxon>Alphaproteobacteria</taxon>
        <taxon>Rickettsiales</taxon>
        <taxon>Anaplasmataceae</taxon>
        <taxon>Neorickettsia</taxon>
    </lineage>
</organism>
<protein>
    <recommendedName>
        <fullName evidence="10 11">Lon protease</fullName>
        <ecNumber evidence="10 11">3.4.21.53</ecNumber>
    </recommendedName>
    <alternativeName>
        <fullName evidence="10">ATP-dependent protease La</fullName>
    </alternativeName>
</protein>
<evidence type="ECO:0000313" key="20">
    <source>
        <dbReference type="Proteomes" id="UP000464912"/>
    </source>
</evidence>
<dbReference type="NCBIfam" id="NF008053">
    <property type="entry name" value="PRK10787.1"/>
    <property type="match status" value="1"/>
</dbReference>
<feature type="binding site" evidence="10 13">
    <location>
        <begin position="384"/>
        <end position="391"/>
    </location>
    <ligand>
        <name>ATP</name>
        <dbReference type="ChEBI" id="CHEBI:30616"/>
    </ligand>
</feature>
<proteinExistence type="evidence at transcript level"/>
<feature type="domain" description="Lon N-terminal" evidence="18">
    <location>
        <begin position="33"/>
        <end position="231"/>
    </location>
</feature>
<dbReference type="GO" id="GO:0016887">
    <property type="term" value="F:ATP hydrolysis activity"/>
    <property type="evidence" value="ECO:0007669"/>
    <property type="project" value="UniProtKB-UniRule"/>
</dbReference>
<keyword evidence="3 10" id="KW-0645">Protease</keyword>
<evidence type="ECO:0000259" key="17">
    <source>
        <dbReference type="PROSITE" id="PS51786"/>
    </source>
</evidence>
<comment type="function">
    <text evidence="10">ATP-dependent serine protease that mediates the selective degradation of mutant and abnormal proteins as well as certain short-lived regulatory proteins. Required for cellular homeostasis and for survival from DNA damage and developmental changes induced by stress. Degrades polypeptides processively to yield small peptide fragments that are 5 to 10 amino acids long. Binds to DNA in a double-stranded, site-specific manner.</text>
</comment>
<evidence type="ECO:0000256" key="16">
    <source>
        <dbReference type="SAM" id="MobiDB-lite"/>
    </source>
</evidence>
<evidence type="ECO:0000256" key="8">
    <source>
        <dbReference type="ARBA" id="ARBA00023016"/>
    </source>
</evidence>
<evidence type="ECO:0000256" key="12">
    <source>
        <dbReference type="PIRSR" id="PIRSR001174-1"/>
    </source>
</evidence>
<feature type="region of interest" description="Disordered" evidence="16">
    <location>
        <begin position="1"/>
        <end position="29"/>
    </location>
</feature>
<dbReference type="AlphaFoldDB" id="A0A6P1GAA2"/>
<dbReference type="KEGG" id="nef:GP480_01415"/>
<dbReference type="SUPFAM" id="SSF54211">
    <property type="entry name" value="Ribosomal protein S5 domain 2-like"/>
    <property type="match status" value="1"/>
</dbReference>
<gene>
    <name evidence="10" type="primary">lon</name>
    <name evidence="19" type="ORF">GP480_01415</name>
</gene>
<dbReference type="Gene3D" id="1.20.58.1480">
    <property type="match status" value="1"/>
</dbReference>
<dbReference type="Proteomes" id="UP000464912">
    <property type="component" value="Chromosome"/>
</dbReference>
<comment type="induction">
    <text evidence="10">By heat shock.</text>
</comment>
<dbReference type="InterPro" id="IPR003959">
    <property type="entry name" value="ATPase_AAA_core"/>
</dbReference>
<evidence type="ECO:0000256" key="10">
    <source>
        <dbReference type="HAMAP-Rule" id="MF_01973"/>
    </source>
</evidence>
<evidence type="ECO:0000256" key="15">
    <source>
        <dbReference type="RuleBase" id="RU000591"/>
    </source>
</evidence>
<dbReference type="PROSITE" id="PS51786">
    <property type="entry name" value="LON_PROTEOLYTIC"/>
    <property type="match status" value="1"/>
</dbReference>
<evidence type="ECO:0000256" key="13">
    <source>
        <dbReference type="PIRSR" id="PIRSR001174-2"/>
    </source>
</evidence>
<dbReference type="PANTHER" id="PTHR10046">
    <property type="entry name" value="ATP DEPENDENT LON PROTEASE FAMILY MEMBER"/>
    <property type="match status" value="1"/>
</dbReference>
<dbReference type="SUPFAM" id="SSF88697">
    <property type="entry name" value="PUA domain-like"/>
    <property type="match status" value="1"/>
</dbReference>
<dbReference type="EMBL" id="CP047224">
    <property type="protein sequence ID" value="QHD65114.1"/>
    <property type="molecule type" value="Genomic_DNA"/>
</dbReference>
<dbReference type="NCBIfam" id="TIGR00763">
    <property type="entry name" value="lon"/>
    <property type="match status" value="1"/>
</dbReference>
<dbReference type="InterPro" id="IPR046336">
    <property type="entry name" value="Lon_prtase_N_sf"/>
</dbReference>
<keyword evidence="6 10" id="KW-0720">Serine protease</keyword>
<dbReference type="GO" id="GO:0004252">
    <property type="term" value="F:serine-type endopeptidase activity"/>
    <property type="evidence" value="ECO:0007669"/>
    <property type="project" value="UniProtKB-UniRule"/>
</dbReference>
<dbReference type="InterPro" id="IPR027543">
    <property type="entry name" value="Lon_bac"/>
</dbReference>
<comment type="catalytic activity">
    <reaction evidence="9 10 11 14">
        <text>Hydrolysis of proteins in presence of ATP.</text>
        <dbReference type="EC" id="3.4.21.53"/>
    </reaction>
</comment>
<evidence type="ECO:0000256" key="6">
    <source>
        <dbReference type="ARBA" id="ARBA00022825"/>
    </source>
</evidence>
<reference evidence="19 20" key="1">
    <citation type="journal article" date="2020" name="MBio">
        <title>Erratum for Teymournejad et al., 'Isolation and Molecular Analysis of a Novel Neorickettsia Species That Causes Potomac Horse Fever'.</title>
        <authorList>
            <person name="Teymournejad O."/>
            <person name="Lin M."/>
            <person name="Bekebrede H."/>
            <person name="Kamr A."/>
            <person name="Toribio R.E."/>
            <person name="Arroyo L.G."/>
            <person name="Baird J.D."/>
            <person name="Rikihisa Y."/>
        </authorList>
    </citation>
    <scope>NUCLEOTIDE SEQUENCE [LARGE SCALE GENOMIC DNA]</scope>
    <source>
        <strain evidence="19 20">Fin17</strain>
    </source>
</reference>
<dbReference type="GO" id="GO:0006515">
    <property type="term" value="P:protein quality control for misfolded or incompletely synthesized proteins"/>
    <property type="evidence" value="ECO:0007669"/>
    <property type="project" value="UniProtKB-UniRule"/>
</dbReference>
<name>A0A6P1GAA2_9RICK</name>
<dbReference type="Gene3D" id="1.20.5.5270">
    <property type="match status" value="1"/>
</dbReference>
<dbReference type="FunFam" id="3.40.50.300:FF:000021">
    <property type="entry name" value="Lon protease homolog"/>
    <property type="match status" value="1"/>
</dbReference>
<keyword evidence="2 10" id="KW-0963">Cytoplasm</keyword>
<feature type="domain" description="Lon proteolytic" evidence="17">
    <location>
        <begin position="620"/>
        <end position="801"/>
    </location>
</feature>
<dbReference type="EC" id="3.4.21.53" evidence="10 11"/>
<dbReference type="PIRSF" id="PIRSF001174">
    <property type="entry name" value="Lon_proteas"/>
    <property type="match status" value="1"/>
</dbReference>
<dbReference type="Pfam" id="PF00004">
    <property type="entry name" value="AAA"/>
    <property type="match status" value="1"/>
</dbReference>
<dbReference type="CDD" id="cd19500">
    <property type="entry name" value="RecA-like_Lon"/>
    <property type="match status" value="1"/>
</dbReference>
<dbReference type="SUPFAM" id="SSF52540">
    <property type="entry name" value="P-loop containing nucleoside triphosphate hydrolases"/>
    <property type="match status" value="1"/>
</dbReference>
<comment type="similarity">
    <text evidence="10 11 14 15">Belongs to the peptidase S16 family.</text>
</comment>
<keyword evidence="5 10" id="KW-0378">Hydrolase</keyword>
<dbReference type="InterPro" id="IPR020568">
    <property type="entry name" value="Ribosomal_Su5_D2-typ_SF"/>
</dbReference>
<keyword evidence="20" id="KW-1185">Reference proteome</keyword>
<dbReference type="InterPro" id="IPR015947">
    <property type="entry name" value="PUA-like_sf"/>
</dbReference>
<dbReference type="Gene3D" id="3.30.230.10">
    <property type="match status" value="1"/>
</dbReference>
<dbReference type="InterPro" id="IPR027065">
    <property type="entry name" value="Lon_Prtase"/>
</dbReference>
<dbReference type="InterPro" id="IPR003593">
    <property type="entry name" value="AAA+_ATPase"/>
</dbReference>
<dbReference type="Pfam" id="PF02190">
    <property type="entry name" value="LON_substr_bdg"/>
    <property type="match status" value="1"/>
</dbReference>
<feature type="active site" evidence="10 12">
    <location>
        <position position="750"/>
    </location>
</feature>
<feature type="active site" evidence="10 12">
    <location>
        <position position="707"/>
    </location>
</feature>
<evidence type="ECO:0000259" key="18">
    <source>
        <dbReference type="PROSITE" id="PS51787"/>
    </source>
</evidence>
<dbReference type="HAMAP" id="MF_01973">
    <property type="entry name" value="lon_bact"/>
    <property type="match status" value="1"/>
</dbReference>
<evidence type="ECO:0000256" key="14">
    <source>
        <dbReference type="PROSITE-ProRule" id="PRU01122"/>
    </source>
</evidence>
<keyword evidence="4 10" id="KW-0547">Nucleotide-binding</keyword>
<keyword evidence="7 10" id="KW-0067">ATP-binding</keyword>
<dbReference type="GO" id="GO:0004176">
    <property type="term" value="F:ATP-dependent peptidase activity"/>
    <property type="evidence" value="ECO:0007669"/>
    <property type="project" value="UniProtKB-UniRule"/>
</dbReference>
<keyword evidence="8 10" id="KW-0346">Stress response</keyword>
<dbReference type="PRINTS" id="PR00830">
    <property type="entry name" value="ENDOLAPTASE"/>
</dbReference>
<evidence type="ECO:0000313" key="19">
    <source>
        <dbReference type="EMBL" id="QHD65114.1"/>
    </source>
</evidence>
<evidence type="ECO:0000256" key="2">
    <source>
        <dbReference type="ARBA" id="ARBA00022490"/>
    </source>
</evidence>
<dbReference type="Gene3D" id="3.40.50.300">
    <property type="entry name" value="P-loop containing nucleotide triphosphate hydrolases"/>
    <property type="match status" value="1"/>
</dbReference>
<feature type="compositionally biased region" description="Basic and acidic residues" evidence="16">
    <location>
        <begin position="1"/>
        <end position="20"/>
    </location>
</feature>
<dbReference type="PROSITE" id="PS51787">
    <property type="entry name" value="LON_N"/>
    <property type="match status" value="1"/>
</dbReference>
<dbReference type="InterPro" id="IPR027417">
    <property type="entry name" value="P-loop_NTPase"/>
</dbReference>
<dbReference type="GO" id="GO:0034605">
    <property type="term" value="P:cellular response to heat"/>
    <property type="evidence" value="ECO:0007669"/>
    <property type="project" value="UniProtKB-UniRule"/>
</dbReference>
<dbReference type="GO" id="GO:0005737">
    <property type="term" value="C:cytoplasm"/>
    <property type="evidence" value="ECO:0007669"/>
    <property type="project" value="UniProtKB-SubCell"/>
</dbReference>
<evidence type="ECO:0000256" key="1">
    <source>
        <dbReference type="ARBA" id="ARBA00004496"/>
    </source>
</evidence>